<keyword evidence="1" id="KW-0560">Oxidoreductase</keyword>
<accession>A0A0N8IRI6</accession>
<gene>
    <name evidence="1" type="ORF">ACU57_02610</name>
</gene>
<dbReference type="Gene3D" id="3.30.70.100">
    <property type="match status" value="1"/>
</dbReference>
<dbReference type="InterPro" id="IPR050744">
    <property type="entry name" value="AI-2_Isomerase_LsrG"/>
</dbReference>
<protein>
    <submittedName>
        <fullName evidence="1">Antibiotic biosynthesis monooxygenase</fullName>
    </submittedName>
</protein>
<dbReference type="InterPro" id="IPR007138">
    <property type="entry name" value="ABM_dom"/>
</dbReference>
<dbReference type="Pfam" id="PF03992">
    <property type="entry name" value="ABM"/>
    <property type="match status" value="1"/>
</dbReference>
<name>A0A0N8IRI6_ECOLX</name>
<dbReference type="PANTHER" id="PTHR33336:SF3">
    <property type="entry name" value="ABM DOMAIN-CONTAINING PROTEIN"/>
    <property type="match status" value="1"/>
</dbReference>
<dbReference type="GO" id="GO:0005829">
    <property type="term" value="C:cytosol"/>
    <property type="evidence" value="ECO:0007669"/>
    <property type="project" value="TreeGrafter"/>
</dbReference>
<proteinExistence type="predicted"/>
<dbReference type="InterPro" id="IPR011008">
    <property type="entry name" value="Dimeric_a/b-barrel"/>
</dbReference>
<dbReference type="Proteomes" id="UP000050556">
    <property type="component" value="Unassembled WGS sequence"/>
</dbReference>
<organism evidence="1 2">
    <name type="scientific">Escherichia coli</name>
    <dbReference type="NCBI Taxonomy" id="562"/>
    <lineage>
        <taxon>Bacteria</taxon>
        <taxon>Pseudomonadati</taxon>
        <taxon>Pseudomonadota</taxon>
        <taxon>Gammaproteobacteria</taxon>
        <taxon>Enterobacterales</taxon>
        <taxon>Enterobacteriaceae</taxon>
        <taxon>Escherichia</taxon>
    </lineage>
</organism>
<dbReference type="PROSITE" id="PS51725">
    <property type="entry name" value="ABM"/>
    <property type="match status" value="1"/>
</dbReference>
<dbReference type="AlphaFoldDB" id="A0A0N8IRI6"/>
<comment type="caution">
    <text evidence="1">The sequence shown here is derived from an EMBL/GenBank/DDBJ whole genome shotgun (WGS) entry which is preliminary data.</text>
</comment>
<dbReference type="PANTHER" id="PTHR33336">
    <property type="entry name" value="QUINOL MONOOXYGENASE YGIN-RELATED"/>
    <property type="match status" value="1"/>
</dbReference>
<reference evidence="1 2" key="1">
    <citation type="journal article" date="2015" name="Front. Microbiol.">
        <title>Genetic determinants of heat resistance in Escherichia coli.</title>
        <authorList>
            <person name="Mercer R.G."/>
            <person name="Zheng J."/>
            <person name="Garcia-Hernandez R."/>
            <person name="Ruan L."/>
            <person name="Ganzle M.G."/>
            <person name="McMullen L.M."/>
        </authorList>
    </citation>
    <scope>NUCLEOTIDE SEQUENCE [LARGE SCALE GENOMIC DNA]</scope>
    <source>
        <strain evidence="1 2">AW1.3</strain>
    </source>
</reference>
<evidence type="ECO:0000313" key="1">
    <source>
        <dbReference type="EMBL" id="KPO18387.1"/>
    </source>
</evidence>
<sequence length="96" mass="10651">MHDAVTIVATITAHSGSREKVLQALKTVERDVQGEPGCELYQLHLNRENDHQFVMIERWQSAKMLEQHAQAAPFGALVRAIEGIADLQVTTLTTSV</sequence>
<keyword evidence="1" id="KW-0503">Monooxygenase</keyword>
<dbReference type="GO" id="GO:0004497">
    <property type="term" value="F:monooxygenase activity"/>
    <property type="evidence" value="ECO:0007669"/>
    <property type="project" value="UniProtKB-KW"/>
</dbReference>
<dbReference type="EMBL" id="LDYI01000026">
    <property type="protein sequence ID" value="KPO18387.1"/>
    <property type="molecule type" value="Genomic_DNA"/>
</dbReference>
<dbReference type="SUPFAM" id="SSF54909">
    <property type="entry name" value="Dimeric alpha+beta barrel"/>
    <property type="match status" value="1"/>
</dbReference>
<evidence type="ECO:0000313" key="2">
    <source>
        <dbReference type="Proteomes" id="UP000050556"/>
    </source>
</evidence>
<dbReference type="RefSeq" id="WP_016241603.1">
    <property type="nucleotide sequence ID" value="NZ_BFTW01000098.1"/>
</dbReference>
<dbReference type="PATRIC" id="fig|562.7810.peg.5014"/>